<accession>A0A1C5A319</accession>
<evidence type="ECO:0000256" key="1">
    <source>
        <dbReference type="SAM" id="MobiDB-lite"/>
    </source>
</evidence>
<evidence type="ECO:0000313" key="3">
    <source>
        <dbReference type="Proteomes" id="UP000183585"/>
    </source>
</evidence>
<feature type="region of interest" description="Disordered" evidence="1">
    <location>
        <begin position="61"/>
        <end position="86"/>
    </location>
</feature>
<proteinExistence type="predicted"/>
<keyword evidence="3" id="KW-1185">Reference proteome</keyword>
<sequence length="86" mass="8786">MWTSTFWKQALERAIKTFAQGSLALLAGDGLGVLDVDWGDVASVGALAAIASLLTSLVSAPAGEPDSPSLVTIPPAAEPVPLDGRR</sequence>
<name>A0A1C5A319_9ACTN</name>
<reference evidence="3" key="1">
    <citation type="submission" date="2016-06" db="EMBL/GenBank/DDBJ databases">
        <authorList>
            <person name="Varghese N."/>
            <person name="Submissions Spin"/>
        </authorList>
    </citation>
    <scope>NUCLEOTIDE SEQUENCE [LARGE SCALE GENOMIC DNA]</scope>
    <source>
        <strain evidence="3">DSM 43168</strain>
    </source>
</reference>
<dbReference type="RefSeq" id="WP_074476576.1">
    <property type="nucleotide sequence ID" value="NZ_FMCT01000011.1"/>
</dbReference>
<dbReference type="AlphaFoldDB" id="A0A1C5A319"/>
<organism evidence="2 3">
    <name type="scientific">Micromonospora carbonacea</name>
    <dbReference type="NCBI Taxonomy" id="47853"/>
    <lineage>
        <taxon>Bacteria</taxon>
        <taxon>Bacillati</taxon>
        <taxon>Actinomycetota</taxon>
        <taxon>Actinomycetes</taxon>
        <taxon>Micromonosporales</taxon>
        <taxon>Micromonosporaceae</taxon>
        <taxon>Micromonospora</taxon>
    </lineage>
</organism>
<gene>
    <name evidence="2" type="ORF">GA0070563_11142</name>
</gene>
<protein>
    <submittedName>
        <fullName evidence="2">Holin, r1t family</fullName>
    </submittedName>
</protein>
<dbReference type="Pfam" id="PF16945">
    <property type="entry name" value="Phage_r1t_holin"/>
    <property type="match status" value="1"/>
</dbReference>
<dbReference type="Proteomes" id="UP000183585">
    <property type="component" value="Unassembled WGS sequence"/>
</dbReference>
<dbReference type="EMBL" id="FMCT01000011">
    <property type="protein sequence ID" value="SCF39605.1"/>
    <property type="molecule type" value="Genomic_DNA"/>
</dbReference>
<evidence type="ECO:0000313" key="2">
    <source>
        <dbReference type="EMBL" id="SCF39605.1"/>
    </source>
</evidence>
<dbReference type="InterPro" id="IPR020109">
    <property type="entry name" value="Holin_r1t"/>
</dbReference>